<evidence type="ECO:0000259" key="3">
    <source>
        <dbReference type="PROSITE" id="PS51782"/>
    </source>
</evidence>
<dbReference type="EMBL" id="CP070608">
    <property type="protein sequence ID" value="QSE99073.1"/>
    <property type="molecule type" value="Genomic_DNA"/>
</dbReference>
<dbReference type="PROSITE" id="PS51782">
    <property type="entry name" value="LYSM"/>
    <property type="match status" value="2"/>
</dbReference>
<reference evidence="4" key="1">
    <citation type="submission" date="2021-02" db="EMBL/GenBank/DDBJ databases">
        <title>Fulvivirga sp. S481 isolated from sea water.</title>
        <authorList>
            <person name="Bae S.S."/>
            <person name="Baek K."/>
        </authorList>
    </citation>
    <scope>NUCLEOTIDE SEQUENCE</scope>
    <source>
        <strain evidence="4">S481</strain>
    </source>
</reference>
<keyword evidence="2" id="KW-0732">Signal</keyword>
<protein>
    <submittedName>
        <fullName evidence="4">LysM peptidoglycan-binding domain-containing protein</fullName>
    </submittedName>
</protein>
<dbReference type="SMART" id="SM00257">
    <property type="entry name" value="LysM"/>
    <property type="match status" value="3"/>
</dbReference>
<gene>
    <name evidence="4" type="ORF">JR347_08295</name>
</gene>
<organism evidence="4 5">
    <name type="scientific">Fulvivirga lutea</name>
    <dbReference type="NCBI Taxonomy" id="2810512"/>
    <lineage>
        <taxon>Bacteria</taxon>
        <taxon>Pseudomonadati</taxon>
        <taxon>Bacteroidota</taxon>
        <taxon>Cytophagia</taxon>
        <taxon>Cytophagales</taxon>
        <taxon>Fulvivirgaceae</taxon>
        <taxon>Fulvivirga</taxon>
    </lineage>
</organism>
<dbReference type="Proteomes" id="UP000662783">
    <property type="component" value="Chromosome"/>
</dbReference>
<feature type="domain" description="LysM" evidence="3">
    <location>
        <begin position="132"/>
        <end position="175"/>
    </location>
</feature>
<feature type="region of interest" description="Disordered" evidence="1">
    <location>
        <begin position="105"/>
        <end position="125"/>
    </location>
</feature>
<dbReference type="InterPro" id="IPR018392">
    <property type="entry name" value="LysM"/>
</dbReference>
<dbReference type="SUPFAM" id="SSF54106">
    <property type="entry name" value="LysM domain"/>
    <property type="match status" value="3"/>
</dbReference>
<dbReference type="GO" id="GO:0008932">
    <property type="term" value="F:lytic endotransglycosylase activity"/>
    <property type="evidence" value="ECO:0007669"/>
    <property type="project" value="TreeGrafter"/>
</dbReference>
<dbReference type="CDD" id="cd00118">
    <property type="entry name" value="LysM"/>
    <property type="match status" value="3"/>
</dbReference>
<dbReference type="AlphaFoldDB" id="A0A974WIB2"/>
<dbReference type="PANTHER" id="PTHR33734:SF22">
    <property type="entry name" value="MEMBRANE-BOUND LYTIC MUREIN TRANSGLYCOSYLASE D"/>
    <property type="match status" value="1"/>
</dbReference>
<dbReference type="PANTHER" id="PTHR33734">
    <property type="entry name" value="LYSM DOMAIN-CONTAINING GPI-ANCHORED PROTEIN 2"/>
    <property type="match status" value="1"/>
</dbReference>
<feature type="signal peptide" evidence="2">
    <location>
        <begin position="1"/>
        <end position="18"/>
    </location>
</feature>
<evidence type="ECO:0000313" key="4">
    <source>
        <dbReference type="EMBL" id="QSE99073.1"/>
    </source>
</evidence>
<feature type="chain" id="PRO_5036730950" evidence="2">
    <location>
        <begin position="19"/>
        <end position="377"/>
    </location>
</feature>
<evidence type="ECO:0000256" key="1">
    <source>
        <dbReference type="SAM" id="MobiDB-lite"/>
    </source>
</evidence>
<name>A0A974WIB2_9BACT</name>
<dbReference type="Gene3D" id="3.10.350.10">
    <property type="entry name" value="LysM domain"/>
    <property type="match status" value="3"/>
</dbReference>
<feature type="domain" description="LysM" evidence="3">
    <location>
        <begin position="191"/>
        <end position="234"/>
    </location>
</feature>
<dbReference type="InterPro" id="IPR036779">
    <property type="entry name" value="LysM_dom_sf"/>
</dbReference>
<dbReference type="RefSeq" id="WP_205723584.1">
    <property type="nucleotide sequence ID" value="NZ_CP070608.1"/>
</dbReference>
<sequence>MRSFFILLFCAVGHFVLAESVLIDSIGHKTENGTEYIVHQVEDDETLYSLSRKYDVPIYEIIKHNPPTEFGLEKGQILRIPRLAKKEAKKEATLAIIRDEEPQVEQQTEAVAKPPMREERPPVEVKTNTEEVKHIVEEKQTLFSISRIYDVKVDEIKSWNGLTSNSLDIGQVLIIRKGKKQETTGISFSAKQHEVKPSETLFSISRMYNVTVTDIKNWNSLVSNEISIGQMLFVEKPVAADTAVVQKPKEESVNTNTPVKVTINEPKEEIESIDTTRYNVKPLPTPNFEEIIESGLAEQIEGSSNNRKYLALHKSAKIGTIIKVKNEMNDQEVFVRVIGPLPKTSVNDNMVIKISKTAYERLGAIDPRFRVTISYIP</sequence>
<dbReference type="Gene3D" id="2.40.40.10">
    <property type="entry name" value="RlpA-like domain"/>
    <property type="match status" value="1"/>
</dbReference>
<evidence type="ECO:0000313" key="5">
    <source>
        <dbReference type="Proteomes" id="UP000662783"/>
    </source>
</evidence>
<dbReference type="Pfam" id="PF01476">
    <property type="entry name" value="LysM"/>
    <property type="match status" value="3"/>
</dbReference>
<accession>A0A974WIB2</accession>
<keyword evidence="5" id="KW-1185">Reference proteome</keyword>
<evidence type="ECO:0000256" key="2">
    <source>
        <dbReference type="SAM" id="SignalP"/>
    </source>
</evidence>
<proteinExistence type="predicted"/>
<feature type="compositionally biased region" description="Basic and acidic residues" evidence="1">
    <location>
        <begin position="115"/>
        <end position="125"/>
    </location>
</feature>
<dbReference type="InterPro" id="IPR036908">
    <property type="entry name" value="RlpA-like_sf"/>
</dbReference>
<dbReference type="KEGG" id="fuv:JR347_08295"/>